<dbReference type="InterPro" id="IPR042187">
    <property type="entry name" value="Flagellin_C_sub2"/>
</dbReference>
<dbReference type="EMBL" id="CP003844">
    <property type="protein sequence ID" value="AFT73678.1"/>
    <property type="molecule type" value="Genomic_DNA"/>
</dbReference>
<dbReference type="GO" id="GO:0009288">
    <property type="term" value="C:bacterial-type flagellum"/>
    <property type="evidence" value="ECO:0007669"/>
    <property type="project" value="UniProtKB-SubCell"/>
</dbReference>
<keyword evidence="2 4" id="KW-0964">Secreted</keyword>
<comment type="similarity">
    <text evidence="1 4">Belongs to the bacterial flagellin family.</text>
</comment>
<dbReference type="Gene3D" id="1.20.1330.10">
    <property type="entry name" value="f41 fragment of flagellin, N-terminal domain"/>
    <property type="match status" value="2"/>
</dbReference>
<evidence type="ECO:0000256" key="3">
    <source>
        <dbReference type="ARBA" id="ARBA00023143"/>
    </source>
</evidence>
<dbReference type="PANTHER" id="PTHR42792">
    <property type="entry name" value="FLAGELLIN"/>
    <property type="match status" value="1"/>
</dbReference>
<keyword evidence="7" id="KW-0966">Cell projection</keyword>
<dbReference type="GO" id="GO:0005576">
    <property type="term" value="C:extracellular region"/>
    <property type="evidence" value="ECO:0007669"/>
    <property type="project" value="UniProtKB-SubCell"/>
</dbReference>
<keyword evidence="7" id="KW-0969">Cilium</keyword>
<gene>
    <name evidence="7" type="ordered locus">AMEC673_04905</name>
</gene>
<feature type="domain" description="Flagellin N-terminal" evidence="5">
    <location>
        <begin position="11"/>
        <end position="136"/>
    </location>
</feature>
<dbReference type="Gene3D" id="6.10.10.10">
    <property type="entry name" value="Flagellar export chaperone, C-terminal domain"/>
    <property type="match status" value="1"/>
</dbReference>
<feature type="domain" description="Flagellin C-terminal" evidence="6">
    <location>
        <begin position="181"/>
        <end position="265"/>
    </location>
</feature>
<name>A0AB32ZVI9_ALTME</name>
<evidence type="ECO:0000256" key="2">
    <source>
        <dbReference type="ARBA" id="ARBA00022525"/>
    </source>
</evidence>
<accession>A0AB32ZVI9</accession>
<protein>
    <recommendedName>
        <fullName evidence="4">Flagellin</fullName>
    </recommendedName>
</protein>
<dbReference type="Pfam" id="PF00700">
    <property type="entry name" value="Flagellin_C"/>
    <property type="match status" value="1"/>
</dbReference>
<dbReference type="RefSeq" id="WP_014975899.1">
    <property type="nucleotide sequence ID" value="NC_018678.1"/>
</dbReference>
<dbReference type="Proteomes" id="UP000006296">
    <property type="component" value="Chromosome"/>
</dbReference>
<comment type="subcellular location">
    <subcellularLocation>
        <location evidence="4">Secreted</location>
    </subcellularLocation>
    <subcellularLocation>
        <location evidence="4">Bacterial flagellum</location>
    </subcellularLocation>
</comment>
<dbReference type="InterPro" id="IPR046358">
    <property type="entry name" value="Flagellin_C"/>
</dbReference>
<evidence type="ECO:0000313" key="8">
    <source>
        <dbReference type="Proteomes" id="UP000006296"/>
    </source>
</evidence>
<dbReference type="PRINTS" id="PR00207">
    <property type="entry name" value="FLAGELLIN"/>
</dbReference>
<dbReference type="InterPro" id="IPR001492">
    <property type="entry name" value="Flagellin"/>
</dbReference>
<keyword evidence="7" id="KW-0282">Flagellum</keyword>
<dbReference type="SUPFAM" id="SSF64518">
    <property type="entry name" value="Phase 1 flagellin"/>
    <property type="match status" value="1"/>
</dbReference>
<reference evidence="8" key="1">
    <citation type="journal article" date="2012" name="Sci. Rep.">
        <title>Genomes of surface isolates of Alteromonas macleodii: the life of a widespread marine opportunistic copiotroph.</title>
        <authorList>
            <person name="Lopez-Perez M."/>
            <person name="Gonzaga A."/>
            <person name="Martin-Cuadrado A.B."/>
            <person name="Onyshchenko O."/>
            <person name="Ghavidel A."/>
            <person name="Ghai R."/>
            <person name="Rodriguez-Valera F."/>
        </authorList>
    </citation>
    <scope>NUCLEOTIDE SEQUENCE [LARGE SCALE GENOMIC DNA]</scope>
    <source>
        <strain evidence="8">English Channel 673</strain>
    </source>
</reference>
<dbReference type="InterPro" id="IPR001029">
    <property type="entry name" value="Flagellin_N"/>
</dbReference>
<dbReference type="Pfam" id="PF00669">
    <property type="entry name" value="Flagellin_N"/>
    <property type="match status" value="1"/>
</dbReference>
<keyword evidence="3 4" id="KW-0975">Bacterial flagellum</keyword>
<evidence type="ECO:0000259" key="5">
    <source>
        <dbReference type="Pfam" id="PF00669"/>
    </source>
</evidence>
<dbReference type="KEGG" id="amg:AMEC673_04905"/>
<proteinExistence type="inferred from homology"/>
<dbReference type="AlphaFoldDB" id="A0AB32ZVI9"/>
<evidence type="ECO:0000256" key="4">
    <source>
        <dbReference type="RuleBase" id="RU362073"/>
    </source>
</evidence>
<dbReference type="PANTHER" id="PTHR42792:SF2">
    <property type="entry name" value="FLAGELLIN"/>
    <property type="match status" value="1"/>
</dbReference>
<dbReference type="GO" id="GO:0005198">
    <property type="term" value="F:structural molecule activity"/>
    <property type="evidence" value="ECO:0007669"/>
    <property type="project" value="UniProtKB-UniRule"/>
</dbReference>
<organism evidence="7 8">
    <name type="scientific">Alteromonas macleodii (strain English Channel 673)</name>
    <dbReference type="NCBI Taxonomy" id="1004788"/>
    <lineage>
        <taxon>Bacteria</taxon>
        <taxon>Pseudomonadati</taxon>
        <taxon>Pseudomonadota</taxon>
        <taxon>Gammaproteobacteria</taxon>
        <taxon>Alteromonadales</taxon>
        <taxon>Alteromonadaceae</taxon>
        <taxon>Alteromonas/Salinimonas group</taxon>
        <taxon>Alteromonas</taxon>
    </lineage>
</organism>
<evidence type="ECO:0000256" key="1">
    <source>
        <dbReference type="ARBA" id="ARBA00005709"/>
    </source>
</evidence>
<evidence type="ECO:0000313" key="7">
    <source>
        <dbReference type="EMBL" id="AFT73678.1"/>
    </source>
</evidence>
<evidence type="ECO:0000259" key="6">
    <source>
        <dbReference type="Pfam" id="PF00700"/>
    </source>
</evidence>
<comment type="function">
    <text evidence="4">Flagellin is the subunit protein which polymerizes to form the filaments of bacterial flagella.</text>
</comment>
<sequence length="266" mass="27874">MIKIGSDSGNSLIGQIQEKQNNLFEKLASGKKVNDATDGAAAQQIIDRLTSEVEGNRQAINNVYDGISLAQVAEGGLGSINDDVNRIRELTLQSGNGVLSSGDRRAIQSEITQLQENISQTIEQTNFAGKPLLSENGSLEFQSGSSAGQSISVNTQDVAAQLNDVLAIDITSGTSIEDALGATDAAIETLGNARGDLGATQNRFESAARSLTQANVNTAEARSRIQDLDFAQAVSQQASNDVLGQAALTVQAQANQQQSQVLSLLS</sequence>